<dbReference type="Proteomes" id="UP000054018">
    <property type="component" value="Unassembled WGS sequence"/>
</dbReference>
<dbReference type="AlphaFoldDB" id="A0A0C9YVL4"/>
<feature type="region of interest" description="Disordered" evidence="1">
    <location>
        <begin position="1"/>
        <end position="23"/>
    </location>
</feature>
<accession>A0A0C9YVL4</accession>
<reference evidence="2 3" key="1">
    <citation type="submission" date="2014-04" db="EMBL/GenBank/DDBJ databases">
        <authorList>
            <consortium name="DOE Joint Genome Institute"/>
            <person name="Kuo A."/>
            <person name="Kohler A."/>
            <person name="Costa M.D."/>
            <person name="Nagy L.G."/>
            <person name="Floudas D."/>
            <person name="Copeland A."/>
            <person name="Barry K.W."/>
            <person name="Cichocki N."/>
            <person name="Veneault-Fourrey C."/>
            <person name="LaButti K."/>
            <person name="Lindquist E.A."/>
            <person name="Lipzen A."/>
            <person name="Lundell T."/>
            <person name="Morin E."/>
            <person name="Murat C."/>
            <person name="Sun H."/>
            <person name="Tunlid A."/>
            <person name="Henrissat B."/>
            <person name="Grigoriev I.V."/>
            <person name="Hibbett D.S."/>
            <person name="Martin F."/>
            <person name="Nordberg H.P."/>
            <person name="Cantor M.N."/>
            <person name="Hua S.X."/>
        </authorList>
    </citation>
    <scope>NUCLEOTIDE SEQUENCE [LARGE SCALE GENOMIC DNA]</scope>
    <source>
        <strain evidence="2 3">441</strain>
    </source>
</reference>
<gene>
    <name evidence="2" type="ORF">PISMIDRAFT_574464</name>
</gene>
<reference evidence="3" key="2">
    <citation type="submission" date="2015-01" db="EMBL/GenBank/DDBJ databases">
        <title>Evolutionary Origins and Diversification of the Mycorrhizal Mutualists.</title>
        <authorList>
            <consortium name="DOE Joint Genome Institute"/>
            <consortium name="Mycorrhizal Genomics Consortium"/>
            <person name="Kohler A."/>
            <person name="Kuo A."/>
            <person name="Nagy L.G."/>
            <person name="Floudas D."/>
            <person name="Copeland A."/>
            <person name="Barry K.W."/>
            <person name="Cichocki N."/>
            <person name="Veneault-Fourrey C."/>
            <person name="LaButti K."/>
            <person name="Lindquist E.A."/>
            <person name="Lipzen A."/>
            <person name="Lundell T."/>
            <person name="Morin E."/>
            <person name="Murat C."/>
            <person name="Riley R."/>
            <person name="Ohm R."/>
            <person name="Sun H."/>
            <person name="Tunlid A."/>
            <person name="Henrissat B."/>
            <person name="Grigoriev I.V."/>
            <person name="Hibbett D.S."/>
            <person name="Martin F."/>
        </authorList>
    </citation>
    <scope>NUCLEOTIDE SEQUENCE [LARGE SCALE GENOMIC DNA]</scope>
    <source>
        <strain evidence="3">441</strain>
    </source>
</reference>
<evidence type="ECO:0000256" key="1">
    <source>
        <dbReference type="SAM" id="MobiDB-lite"/>
    </source>
</evidence>
<proteinExistence type="predicted"/>
<evidence type="ECO:0000313" key="3">
    <source>
        <dbReference type="Proteomes" id="UP000054018"/>
    </source>
</evidence>
<keyword evidence="3" id="KW-1185">Reference proteome</keyword>
<organism evidence="2 3">
    <name type="scientific">Pisolithus microcarpus 441</name>
    <dbReference type="NCBI Taxonomy" id="765257"/>
    <lineage>
        <taxon>Eukaryota</taxon>
        <taxon>Fungi</taxon>
        <taxon>Dikarya</taxon>
        <taxon>Basidiomycota</taxon>
        <taxon>Agaricomycotina</taxon>
        <taxon>Agaricomycetes</taxon>
        <taxon>Agaricomycetidae</taxon>
        <taxon>Boletales</taxon>
        <taxon>Sclerodermatineae</taxon>
        <taxon>Pisolithaceae</taxon>
        <taxon>Pisolithus</taxon>
    </lineage>
</organism>
<evidence type="ECO:0000313" key="2">
    <source>
        <dbReference type="EMBL" id="KIK20841.1"/>
    </source>
</evidence>
<name>A0A0C9YVL4_9AGAM</name>
<dbReference type="HOGENOM" id="CLU_2122037_0_0_1"/>
<protein>
    <submittedName>
        <fullName evidence="2">Uncharacterized protein</fullName>
    </submittedName>
</protein>
<sequence length="114" mass="12339">MATKKRDCRLDSKLHGSGVPRRSNGSMKVLAYLRENVSDHCKTGCPSFACVNPIQLTGLQSSRGQYSTQLNSSDSIARMSVNDVCVLHLLTLVADPFVVGAAMNLNDTRKSTVP</sequence>
<dbReference type="EMBL" id="KN833759">
    <property type="protein sequence ID" value="KIK20841.1"/>
    <property type="molecule type" value="Genomic_DNA"/>
</dbReference>
<feature type="compositionally biased region" description="Basic and acidic residues" evidence="1">
    <location>
        <begin position="1"/>
        <end position="14"/>
    </location>
</feature>